<evidence type="ECO:0000313" key="2">
    <source>
        <dbReference type="Proteomes" id="UP001605036"/>
    </source>
</evidence>
<dbReference type="Gene3D" id="3.40.50.2020">
    <property type="match status" value="1"/>
</dbReference>
<evidence type="ECO:0000313" key="1">
    <source>
        <dbReference type="EMBL" id="KAL2632177.1"/>
    </source>
</evidence>
<organism evidence="1 2">
    <name type="scientific">Riccia fluitans</name>
    <dbReference type="NCBI Taxonomy" id="41844"/>
    <lineage>
        <taxon>Eukaryota</taxon>
        <taxon>Viridiplantae</taxon>
        <taxon>Streptophyta</taxon>
        <taxon>Embryophyta</taxon>
        <taxon>Marchantiophyta</taxon>
        <taxon>Marchantiopsida</taxon>
        <taxon>Marchantiidae</taxon>
        <taxon>Marchantiales</taxon>
        <taxon>Ricciaceae</taxon>
        <taxon>Riccia</taxon>
    </lineage>
</organism>
<gene>
    <name evidence="1" type="ORF">R1flu_016863</name>
</gene>
<dbReference type="SUPFAM" id="SSF53271">
    <property type="entry name" value="PRTase-like"/>
    <property type="match status" value="1"/>
</dbReference>
<sequence>MWHPSPCVHFWTNLREELCLYTLQLGAGGKHYQGFQCPDEFVVGYGMDYAEQYRCLPYIGVLKPHIFTKNWNCVLSITQISSLSLRSGLNELTGPFSVLHI</sequence>
<dbReference type="PANTHER" id="PTHR43340:SF1">
    <property type="entry name" value="HYPOXANTHINE PHOSPHORIBOSYLTRANSFERASE"/>
    <property type="match status" value="1"/>
</dbReference>
<proteinExistence type="predicted"/>
<protein>
    <submittedName>
        <fullName evidence="1">Uncharacterized protein</fullName>
    </submittedName>
</protein>
<dbReference type="InterPro" id="IPR029057">
    <property type="entry name" value="PRTase-like"/>
</dbReference>
<dbReference type="Proteomes" id="UP001605036">
    <property type="component" value="Unassembled WGS sequence"/>
</dbReference>
<reference evidence="1 2" key="1">
    <citation type="submission" date="2024-09" db="EMBL/GenBank/DDBJ databases">
        <title>Chromosome-scale assembly of Riccia fluitans.</title>
        <authorList>
            <person name="Paukszto L."/>
            <person name="Sawicki J."/>
            <person name="Karawczyk K."/>
            <person name="Piernik-Szablinska J."/>
            <person name="Szczecinska M."/>
            <person name="Mazdziarz M."/>
        </authorList>
    </citation>
    <scope>NUCLEOTIDE SEQUENCE [LARGE SCALE GENOMIC DNA]</scope>
    <source>
        <strain evidence="1">Rf_01</strain>
        <tissue evidence="1">Aerial parts of the thallus</tissue>
    </source>
</reference>
<dbReference type="EMBL" id="JBHFFA010000004">
    <property type="protein sequence ID" value="KAL2632177.1"/>
    <property type="molecule type" value="Genomic_DNA"/>
</dbReference>
<keyword evidence="2" id="KW-1185">Reference proteome</keyword>
<name>A0ABD1YN26_9MARC</name>
<dbReference type="PANTHER" id="PTHR43340">
    <property type="entry name" value="HYPOXANTHINE-GUANINE PHOSPHORIBOSYLTRANSFERASE"/>
    <property type="match status" value="1"/>
</dbReference>
<accession>A0ABD1YN26</accession>
<comment type="caution">
    <text evidence="1">The sequence shown here is derived from an EMBL/GenBank/DDBJ whole genome shotgun (WGS) entry which is preliminary data.</text>
</comment>
<dbReference type="InterPro" id="IPR050408">
    <property type="entry name" value="HGPRT"/>
</dbReference>
<dbReference type="AlphaFoldDB" id="A0ABD1YN26"/>